<dbReference type="SUPFAM" id="SSF52540">
    <property type="entry name" value="P-loop containing nucleoside triphosphate hydrolases"/>
    <property type="match status" value="1"/>
</dbReference>
<evidence type="ECO:0000313" key="1">
    <source>
        <dbReference type="EMBL" id="QDT59704.1"/>
    </source>
</evidence>
<accession>A0A517SU94</accession>
<name>A0A517SU94_9BACT</name>
<proteinExistence type="predicted"/>
<dbReference type="RefSeq" id="WP_145271753.1">
    <property type="nucleotide sequence ID" value="NZ_CP036272.1"/>
</dbReference>
<dbReference type="AlphaFoldDB" id="A0A517SU94"/>
<reference evidence="1 2" key="1">
    <citation type="submission" date="2019-02" db="EMBL/GenBank/DDBJ databases">
        <title>Deep-cultivation of Planctomycetes and their phenomic and genomic characterization uncovers novel biology.</title>
        <authorList>
            <person name="Wiegand S."/>
            <person name="Jogler M."/>
            <person name="Boedeker C."/>
            <person name="Pinto D."/>
            <person name="Vollmers J."/>
            <person name="Rivas-Marin E."/>
            <person name="Kohn T."/>
            <person name="Peeters S.H."/>
            <person name="Heuer A."/>
            <person name="Rast P."/>
            <person name="Oberbeckmann S."/>
            <person name="Bunk B."/>
            <person name="Jeske O."/>
            <person name="Meyerdierks A."/>
            <person name="Storesund J.E."/>
            <person name="Kallscheuer N."/>
            <person name="Luecker S."/>
            <person name="Lage O.M."/>
            <person name="Pohl T."/>
            <person name="Merkel B.J."/>
            <person name="Hornburger P."/>
            <person name="Mueller R.-W."/>
            <person name="Bruemmer F."/>
            <person name="Labrenz M."/>
            <person name="Spormann A.M."/>
            <person name="Op den Camp H."/>
            <person name="Overmann J."/>
            <person name="Amann R."/>
            <person name="Jetten M.S.M."/>
            <person name="Mascher T."/>
            <person name="Medema M.H."/>
            <person name="Devos D.P."/>
            <person name="Kaster A.-K."/>
            <person name="Ovreas L."/>
            <person name="Rohde M."/>
            <person name="Galperin M.Y."/>
            <person name="Jogler C."/>
        </authorList>
    </citation>
    <scope>NUCLEOTIDE SEQUENCE [LARGE SCALE GENOMIC DNA]</scope>
    <source>
        <strain evidence="1 2">SV_7m_r</strain>
    </source>
</reference>
<evidence type="ECO:0008006" key="3">
    <source>
        <dbReference type="Google" id="ProtNLM"/>
    </source>
</evidence>
<organism evidence="1 2">
    <name type="scientific">Stieleria bergensis</name>
    <dbReference type="NCBI Taxonomy" id="2528025"/>
    <lineage>
        <taxon>Bacteria</taxon>
        <taxon>Pseudomonadati</taxon>
        <taxon>Planctomycetota</taxon>
        <taxon>Planctomycetia</taxon>
        <taxon>Pirellulales</taxon>
        <taxon>Pirellulaceae</taxon>
        <taxon>Stieleria</taxon>
    </lineage>
</organism>
<evidence type="ECO:0000313" key="2">
    <source>
        <dbReference type="Proteomes" id="UP000315003"/>
    </source>
</evidence>
<protein>
    <recommendedName>
        <fullName evidence="3">AAA+ ATPase domain-containing protein</fullName>
    </recommendedName>
</protein>
<dbReference type="InterPro" id="IPR027417">
    <property type="entry name" value="P-loop_NTPase"/>
</dbReference>
<dbReference type="OrthoDB" id="282562at2"/>
<sequence>MRSPYELQNPFRTDAIAPSRVRYRFTPGRNGSSSHHINQFLDAMMLSLKSHLRSQVVGAHGTGKSTLLHTLLPRLQDSYQPVVFKQLTNDPRRSWSQRLLQRKRSGQQVITDLRALPTGSMLVIDGWEQMLGFHQRRAVKLSQSKQVALLATSHQPISGFDTLHHSSMSPTLACSLADDLLTDSPYEVRQRVLKEVKGRQITSQTNLRDLWFELYDVVEDAHAQLASGPQMLD</sequence>
<keyword evidence="2" id="KW-1185">Reference proteome</keyword>
<dbReference type="EMBL" id="CP036272">
    <property type="protein sequence ID" value="QDT59704.1"/>
    <property type="molecule type" value="Genomic_DNA"/>
</dbReference>
<gene>
    <name evidence="1" type="ORF">SV7mr_22130</name>
</gene>
<dbReference type="Proteomes" id="UP000315003">
    <property type="component" value="Chromosome"/>
</dbReference>